<sequence length="42" mass="4768">MSFDRRPDANPAGEDKAHLDTPLDNADTNRKLAELLTLWVLF</sequence>
<protein>
    <submittedName>
        <fullName evidence="2">Uncharacterized protein</fullName>
    </submittedName>
</protein>
<dbReference type="Proteomes" id="UP000295021">
    <property type="component" value="Unassembled WGS sequence"/>
</dbReference>
<gene>
    <name evidence="2" type="ORF">EV131_108143</name>
</gene>
<dbReference type="EMBL" id="SMBI01000008">
    <property type="protein sequence ID" value="TCU22666.1"/>
    <property type="molecule type" value="Genomic_DNA"/>
</dbReference>
<proteinExistence type="predicted"/>
<accession>A0AAX2QJ23</accession>
<dbReference type="RefSeq" id="WP_281424458.1">
    <property type="nucleotide sequence ID" value="NZ_JAAXSN010000008.1"/>
</dbReference>
<organism evidence="2 3">
    <name type="scientific">Rhizobium laguerreae</name>
    <dbReference type="NCBI Taxonomy" id="1076926"/>
    <lineage>
        <taxon>Bacteria</taxon>
        <taxon>Pseudomonadati</taxon>
        <taxon>Pseudomonadota</taxon>
        <taxon>Alphaproteobacteria</taxon>
        <taxon>Hyphomicrobiales</taxon>
        <taxon>Rhizobiaceae</taxon>
        <taxon>Rhizobium/Agrobacterium group</taxon>
        <taxon>Rhizobium</taxon>
    </lineage>
</organism>
<reference evidence="2 3" key="1">
    <citation type="submission" date="2019-03" db="EMBL/GenBank/DDBJ databases">
        <title>Genomic Encyclopedia of Type Strains, Phase IV (KMG-V): Genome sequencing to study the core and pangenomes of soil and plant-associated prokaryotes.</title>
        <authorList>
            <person name="Whitman W."/>
        </authorList>
    </citation>
    <scope>NUCLEOTIDE SEQUENCE [LARGE SCALE GENOMIC DNA]</scope>
    <source>
        <strain evidence="2 3">FB403</strain>
    </source>
</reference>
<dbReference type="AlphaFoldDB" id="A0AAX2QJ23"/>
<name>A0AAX2QJ23_9HYPH</name>
<evidence type="ECO:0000313" key="2">
    <source>
        <dbReference type="EMBL" id="TCU22666.1"/>
    </source>
</evidence>
<comment type="caution">
    <text evidence="2">The sequence shown here is derived from an EMBL/GenBank/DDBJ whole genome shotgun (WGS) entry which is preliminary data.</text>
</comment>
<feature type="region of interest" description="Disordered" evidence="1">
    <location>
        <begin position="1"/>
        <end position="24"/>
    </location>
</feature>
<evidence type="ECO:0000313" key="3">
    <source>
        <dbReference type="Proteomes" id="UP000295021"/>
    </source>
</evidence>
<evidence type="ECO:0000256" key="1">
    <source>
        <dbReference type="SAM" id="MobiDB-lite"/>
    </source>
</evidence>